<dbReference type="InterPro" id="IPR036188">
    <property type="entry name" value="FAD/NAD-bd_sf"/>
</dbReference>
<feature type="active site" description="Proton acceptor" evidence="6">
    <location>
        <position position="571"/>
    </location>
</feature>
<dbReference type="InterPro" id="IPR007867">
    <property type="entry name" value="GMC_OxRtase_C"/>
</dbReference>
<proteinExistence type="inferred from homology"/>
<evidence type="ECO:0000256" key="5">
    <source>
        <dbReference type="ARBA" id="ARBA00023002"/>
    </source>
</evidence>
<keyword evidence="3 8" id="KW-0285">Flavoprotein</keyword>
<dbReference type="PANTHER" id="PTHR11552:SF201">
    <property type="entry name" value="GLUCOSE-METHANOL-CHOLINE OXIDOREDUCTASE N-TERMINAL DOMAIN-CONTAINING PROTEIN"/>
    <property type="match status" value="1"/>
</dbReference>
<dbReference type="AlphaFoldDB" id="A0A2H2ZFK3"/>
<evidence type="ECO:0000256" key="9">
    <source>
        <dbReference type="SAM" id="SignalP"/>
    </source>
</evidence>
<feature type="binding site" evidence="7">
    <location>
        <position position="113"/>
    </location>
    <ligand>
        <name>FAD</name>
        <dbReference type="ChEBI" id="CHEBI:57692"/>
    </ligand>
</feature>
<evidence type="ECO:0000256" key="7">
    <source>
        <dbReference type="PIRSR" id="PIRSR000137-2"/>
    </source>
</evidence>
<dbReference type="EMBL" id="LFMI01000174">
    <property type="protein sequence ID" value="OTA01046.1"/>
    <property type="molecule type" value="Genomic_DNA"/>
</dbReference>
<dbReference type="Proteomes" id="UP000219286">
    <property type="component" value="Unassembled WGS sequence"/>
</dbReference>
<keyword evidence="9" id="KW-0732">Signal</keyword>
<keyword evidence="4 7" id="KW-0274">FAD</keyword>
<reference evidence="12 13" key="1">
    <citation type="journal article" date="2015" name="Genome Announc.">
        <title>Genome sequence and annotation of Trichoderma parareesei, the ancestor of the cellulase producer Trichoderma reesei.</title>
        <authorList>
            <person name="Yang D."/>
            <person name="Pomraning K."/>
            <person name="Kopchinskiy A."/>
            <person name="Karimi Aghcheh R."/>
            <person name="Atanasova L."/>
            <person name="Chenthamara K."/>
            <person name="Baker S.E."/>
            <person name="Zhang R."/>
            <person name="Shen Q."/>
            <person name="Freitag M."/>
            <person name="Kubicek C.P."/>
            <person name="Druzhinina I.S."/>
        </authorList>
    </citation>
    <scope>NUCLEOTIDE SEQUENCE [LARGE SCALE GENOMIC DNA]</scope>
    <source>
        <strain evidence="12 13">CBS 125925</strain>
    </source>
</reference>
<evidence type="ECO:0000313" key="13">
    <source>
        <dbReference type="Proteomes" id="UP000219286"/>
    </source>
</evidence>
<dbReference type="Pfam" id="PF00732">
    <property type="entry name" value="GMC_oxred_N"/>
    <property type="match status" value="1"/>
</dbReference>
<feature type="domain" description="Glucose-methanol-choline oxidoreductase N-terminal" evidence="10">
    <location>
        <begin position="107"/>
        <end position="130"/>
    </location>
</feature>
<feature type="active site" description="Proton donor" evidence="6">
    <location>
        <position position="528"/>
    </location>
</feature>
<sequence length="594" mass="63952">MVSSRRILVTLALMAAPWPPQALASSIDSYDYIIVGAGTCGLLLANRLSQDADYTVAVIDPGADERDNPNVVDPLGWLGLTGTSVYWNYSSVPQEKLGGRVLEYDAGRGIGGTSLINGMTYIRGDKAQFDAWEQLGNPGWNWTTMLKHFKKIEQFFPPLPWQETAGALYEEEYHGTSGEIHVGFNPALLNGSFYGDVKASWAALGQSLNRDASSGDTAGFDVWPQTLDPVKNVRWDAATAFYWPVQDRPNLTLLNGTVSRILWKNDGADVPEASGVEYLTPDGNIKTVNARKEVILSAGALRTPLILELSGIGNPSILNGLGIETVVNSPGVGENLIDQSNVALTYSTKDSFPGYAPYATFVNATSLFGDGVEALATSTKKSLPNWAQQIAAQTNGFISARAIEHRLQVQHDLIFKRGVTIAEILSSASGTTAISAYWDTLPFSRGSVHLSSANDINTPAINPRFLSVDFDLAVQVAIGRLATKFWTTAPISAVIEARVDPNSTTLPDNATDAQWEDFTRSSLISNSHSLGTAAMMKREWGGVVDSQMRVYGTGNVRVVDASVLPMQVSGHLTATLYAVAERAGEMIVGDRSGL</sequence>
<evidence type="ECO:0000313" key="12">
    <source>
        <dbReference type="EMBL" id="OTA01046.1"/>
    </source>
</evidence>
<feature type="domain" description="Glucose-methanol-choline oxidoreductase N-terminal" evidence="11">
    <location>
        <begin position="299"/>
        <end position="313"/>
    </location>
</feature>
<name>A0A2H2ZFK3_TRIPA</name>
<organism evidence="12 13">
    <name type="scientific">Trichoderma parareesei</name>
    <name type="common">Filamentous fungus</name>
    <dbReference type="NCBI Taxonomy" id="858221"/>
    <lineage>
        <taxon>Eukaryota</taxon>
        <taxon>Fungi</taxon>
        <taxon>Dikarya</taxon>
        <taxon>Ascomycota</taxon>
        <taxon>Pezizomycotina</taxon>
        <taxon>Sordariomycetes</taxon>
        <taxon>Hypocreomycetidae</taxon>
        <taxon>Hypocreales</taxon>
        <taxon>Hypocreaceae</taxon>
        <taxon>Trichoderma</taxon>
    </lineage>
</organism>
<dbReference type="PANTHER" id="PTHR11552">
    <property type="entry name" value="GLUCOSE-METHANOL-CHOLINE GMC OXIDOREDUCTASE"/>
    <property type="match status" value="1"/>
</dbReference>
<dbReference type="Gene3D" id="3.50.50.60">
    <property type="entry name" value="FAD/NAD(P)-binding domain"/>
    <property type="match status" value="1"/>
</dbReference>
<comment type="similarity">
    <text evidence="2 8">Belongs to the GMC oxidoreductase family.</text>
</comment>
<dbReference type="SUPFAM" id="SSF54373">
    <property type="entry name" value="FAD-linked reductases, C-terminal domain"/>
    <property type="match status" value="1"/>
</dbReference>
<dbReference type="InterPro" id="IPR000172">
    <property type="entry name" value="GMC_OxRdtase_N"/>
</dbReference>
<evidence type="ECO:0000256" key="4">
    <source>
        <dbReference type="ARBA" id="ARBA00022827"/>
    </source>
</evidence>
<dbReference type="GO" id="GO:0050660">
    <property type="term" value="F:flavin adenine dinucleotide binding"/>
    <property type="evidence" value="ECO:0007669"/>
    <property type="project" value="InterPro"/>
</dbReference>
<dbReference type="PIRSF" id="PIRSF000137">
    <property type="entry name" value="Alcohol_oxidase"/>
    <property type="match status" value="1"/>
</dbReference>
<feature type="chain" id="PRO_5013736093" evidence="9">
    <location>
        <begin position="25"/>
        <end position="594"/>
    </location>
</feature>
<dbReference type="Pfam" id="PF05199">
    <property type="entry name" value="GMC_oxred_C"/>
    <property type="match status" value="1"/>
</dbReference>
<evidence type="ECO:0000259" key="11">
    <source>
        <dbReference type="PROSITE" id="PS00624"/>
    </source>
</evidence>
<dbReference type="Gene3D" id="4.10.450.10">
    <property type="entry name" value="Glucose Oxidase, domain 2"/>
    <property type="match status" value="1"/>
</dbReference>
<comment type="cofactor">
    <cofactor evidence="1 7">
        <name>FAD</name>
        <dbReference type="ChEBI" id="CHEBI:57692"/>
    </cofactor>
</comment>
<dbReference type="SUPFAM" id="SSF51905">
    <property type="entry name" value="FAD/NAD(P)-binding domain"/>
    <property type="match status" value="1"/>
</dbReference>
<evidence type="ECO:0000256" key="8">
    <source>
        <dbReference type="RuleBase" id="RU003968"/>
    </source>
</evidence>
<evidence type="ECO:0000256" key="6">
    <source>
        <dbReference type="PIRSR" id="PIRSR000137-1"/>
    </source>
</evidence>
<dbReference type="PROSITE" id="PS00623">
    <property type="entry name" value="GMC_OXRED_1"/>
    <property type="match status" value="1"/>
</dbReference>
<protein>
    <submittedName>
        <fullName evidence="12">Glucose oxidase</fullName>
    </submittedName>
</protein>
<keyword evidence="13" id="KW-1185">Reference proteome</keyword>
<evidence type="ECO:0000259" key="10">
    <source>
        <dbReference type="PROSITE" id="PS00623"/>
    </source>
</evidence>
<comment type="caution">
    <text evidence="12">The sequence shown here is derived from an EMBL/GenBank/DDBJ whole genome shotgun (WGS) entry which is preliminary data.</text>
</comment>
<gene>
    <name evidence="12" type="ORF">A9Z42_0013410</name>
</gene>
<feature type="binding site" evidence="7">
    <location>
        <position position="258"/>
    </location>
    <ligand>
        <name>FAD</name>
        <dbReference type="ChEBI" id="CHEBI:57692"/>
    </ligand>
</feature>
<feature type="signal peptide" evidence="9">
    <location>
        <begin position="1"/>
        <end position="24"/>
    </location>
</feature>
<dbReference type="InterPro" id="IPR012132">
    <property type="entry name" value="GMC_OxRdtase"/>
</dbReference>
<evidence type="ECO:0000256" key="2">
    <source>
        <dbReference type="ARBA" id="ARBA00010790"/>
    </source>
</evidence>
<evidence type="ECO:0000256" key="1">
    <source>
        <dbReference type="ARBA" id="ARBA00001974"/>
    </source>
</evidence>
<dbReference type="GO" id="GO:0016614">
    <property type="term" value="F:oxidoreductase activity, acting on CH-OH group of donors"/>
    <property type="evidence" value="ECO:0007669"/>
    <property type="project" value="InterPro"/>
</dbReference>
<dbReference type="PROSITE" id="PS00624">
    <property type="entry name" value="GMC_OXRED_2"/>
    <property type="match status" value="1"/>
</dbReference>
<dbReference type="OrthoDB" id="269227at2759"/>
<dbReference type="InterPro" id="IPR027424">
    <property type="entry name" value="Glucose_Oxidase_domain_2"/>
</dbReference>
<dbReference type="Gene3D" id="3.30.560.10">
    <property type="entry name" value="Glucose Oxidase, domain 3"/>
    <property type="match status" value="1"/>
</dbReference>
<accession>A0A2H2ZFK3</accession>
<evidence type="ECO:0000256" key="3">
    <source>
        <dbReference type="ARBA" id="ARBA00022630"/>
    </source>
</evidence>
<keyword evidence="5" id="KW-0560">Oxidoreductase</keyword>